<evidence type="ECO:0000313" key="1">
    <source>
        <dbReference type="EMBL" id="PKU75244.1"/>
    </source>
</evidence>
<name>A0A2I0WHV9_9ASPA</name>
<evidence type="ECO:0000313" key="2">
    <source>
        <dbReference type="Proteomes" id="UP000233837"/>
    </source>
</evidence>
<reference evidence="1 2" key="1">
    <citation type="journal article" date="2016" name="Sci. Rep.">
        <title>The Dendrobium catenatum Lindl. genome sequence provides insights into polysaccharide synthase, floral development and adaptive evolution.</title>
        <authorList>
            <person name="Zhang G.Q."/>
            <person name="Xu Q."/>
            <person name="Bian C."/>
            <person name="Tsai W.C."/>
            <person name="Yeh C.M."/>
            <person name="Liu K.W."/>
            <person name="Yoshida K."/>
            <person name="Zhang L.S."/>
            <person name="Chang S.B."/>
            <person name="Chen F."/>
            <person name="Shi Y."/>
            <person name="Su Y.Y."/>
            <person name="Zhang Y.Q."/>
            <person name="Chen L.J."/>
            <person name="Yin Y."/>
            <person name="Lin M."/>
            <person name="Huang H."/>
            <person name="Deng H."/>
            <person name="Wang Z.W."/>
            <person name="Zhu S.L."/>
            <person name="Zhao X."/>
            <person name="Deng C."/>
            <person name="Niu S.C."/>
            <person name="Huang J."/>
            <person name="Wang M."/>
            <person name="Liu G.H."/>
            <person name="Yang H.J."/>
            <person name="Xiao X.J."/>
            <person name="Hsiao Y.Y."/>
            <person name="Wu W.L."/>
            <person name="Chen Y.Y."/>
            <person name="Mitsuda N."/>
            <person name="Ohme-Takagi M."/>
            <person name="Luo Y.B."/>
            <person name="Van de Peer Y."/>
            <person name="Liu Z.J."/>
        </authorList>
    </citation>
    <scope>NUCLEOTIDE SEQUENCE [LARGE SCALE GENOMIC DNA]</scope>
    <source>
        <tissue evidence="1">The whole plant</tissue>
    </source>
</reference>
<accession>A0A2I0WHV9</accession>
<protein>
    <submittedName>
        <fullName evidence="1">Uncharacterized protein</fullName>
    </submittedName>
</protein>
<sequence>MAQVAILNNLEFPNDYDVLSVDLDEDPSDAICSISEGEGANTLAHIKSALENILPDKFGLMMKEDLEWRCAIKLSKEQEECNHEWEHNMPI</sequence>
<dbReference type="AlphaFoldDB" id="A0A2I0WHV9"/>
<proteinExistence type="predicted"/>
<gene>
    <name evidence="1" type="ORF">MA16_Dca020211</name>
</gene>
<dbReference type="EMBL" id="KZ502624">
    <property type="protein sequence ID" value="PKU75244.1"/>
    <property type="molecule type" value="Genomic_DNA"/>
</dbReference>
<reference evidence="1 2" key="2">
    <citation type="journal article" date="2017" name="Nature">
        <title>The Apostasia genome and the evolution of orchids.</title>
        <authorList>
            <person name="Zhang G.Q."/>
            <person name="Liu K.W."/>
            <person name="Li Z."/>
            <person name="Lohaus R."/>
            <person name="Hsiao Y.Y."/>
            <person name="Niu S.C."/>
            <person name="Wang J.Y."/>
            <person name="Lin Y.C."/>
            <person name="Xu Q."/>
            <person name="Chen L.J."/>
            <person name="Yoshida K."/>
            <person name="Fujiwara S."/>
            <person name="Wang Z.W."/>
            <person name="Zhang Y.Q."/>
            <person name="Mitsuda N."/>
            <person name="Wang M."/>
            <person name="Liu G.H."/>
            <person name="Pecoraro L."/>
            <person name="Huang H.X."/>
            <person name="Xiao X.J."/>
            <person name="Lin M."/>
            <person name="Wu X.Y."/>
            <person name="Wu W.L."/>
            <person name="Chen Y.Y."/>
            <person name="Chang S.B."/>
            <person name="Sakamoto S."/>
            <person name="Ohme-Takagi M."/>
            <person name="Yagi M."/>
            <person name="Zeng S.J."/>
            <person name="Shen C.Y."/>
            <person name="Yeh C.M."/>
            <person name="Luo Y.B."/>
            <person name="Tsai W.C."/>
            <person name="Van de Peer Y."/>
            <person name="Liu Z.J."/>
        </authorList>
    </citation>
    <scope>NUCLEOTIDE SEQUENCE [LARGE SCALE GENOMIC DNA]</scope>
    <source>
        <tissue evidence="1">The whole plant</tissue>
    </source>
</reference>
<dbReference type="Proteomes" id="UP000233837">
    <property type="component" value="Unassembled WGS sequence"/>
</dbReference>
<keyword evidence="2" id="KW-1185">Reference proteome</keyword>
<organism evidence="1 2">
    <name type="scientific">Dendrobium catenatum</name>
    <dbReference type="NCBI Taxonomy" id="906689"/>
    <lineage>
        <taxon>Eukaryota</taxon>
        <taxon>Viridiplantae</taxon>
        <taxon>Streptophyta</taxon>
        <taxon>Embryophyta</taxon>
        <taxon>Tracheophyta</taxon>
        <taxon>Spermatophyta</taxon>
        <taxon>Magnoliopsida</taxon>
        <taxon>Liliopsida</taxon>
        <taxon>Asparagales</taxon>
        <taxon>Orchidaceae</taxon>
        <taxon>Epidendroideae</taxon>
        <taxon>Malaxideae</taxon>
        <taxon>Dendrobiinae</taxon>
        <taxon>Dendrobium</taxon>
    </lineage>
</organism>